<accession>A0A832Z0R1</accession>
<dbReference type="Pfam" id="PF19290">
    <property type="entry name" value="PmbA_TldD_2nd"/>
    <property type="match status" value="1"/>
</dbReference>
<dbReference type="AlphaFoldDB" id="A0A832Z0R1"/>
<dbReference type="InterPro" id="IPR002510">
    <property type="entry name" value="Metalloprtase-TldD/E_N"/>
</dbReference>
<dbReference type="InterPro" id="IPR045570">
    <property type="entry name" value="Metalloprtase-TldD/E_cen_dom"/>
</dbReference>
<organism evidence="4 5">
    <name type="scientific">Ignisphaera aggregans</name>
    <dbReference type="NCBI Taxonomy" id="334771"/>
    <lineage>
        <taxon>Archaea</taxon>
        <taxon>Thermoproteota</taxon>
        <taxon>Thermoprotei</taxon>
        <taxon>Desulfurococcales</taxon>
        <taxon>Desulfurococcaceae</taxon>
        <taxon>Ignisphaera</taxon>
    </lineage>
</organism>
<evidence type="ECO:0000259" key="1">
    <source>
        <dbReference type="Pfam" id="PF01523"/>
    </source>
</evidence>
<dbReference type="Pfam" id="PF19289">
    <property type="entry name" value="PmbA_TldD_3rd"/>
    <property type="match status" value="1"/>
</dbReference>
<sequence>MELKTVLEYALRKAEALGVSEAEVYVREVSSTSIRRAHGDLGVVKRGSMLEIGVRVVINRRVAVQGGNVSELSDVDKLVEAAVRSARVAAEDPHWKSLPRGLSKTPVEMVWDRRVVEPDVEGMVEEIRNAFALASQIDKRCHVSLIDIQLSEIRRVIGNSYGEVVDDSVTRVNALVHVKAVEGGEESGFYEYFSASTLTGFNLENMVAYATERAASGLYAKRIETGKYSVVLISKVFASIINTLIVPAVSIEWVKKERSPLKGKLGEQVFSDAISIVDDGAAQNLASSASFDDEGIRMQRKVVVDRGVLEGYLYDYYYSVLESKEPSGNGIRPTISSAPRPWATNFIILPGSASREDLIRDVRRGVVVYQTIGEWLSNPVNGFLNATITNGVLIEDGEPKRAVKGVVLSGNVYELLKSKVIGVANDVDNYANVYAPSIALESVVIAGK</sequence>
<evidence type="ECO:0000259" key="3">
    <source>
        <dbReference type="Pfam" id="PF19290"/>
    </source>
</evidence>
<evidence type="ECO:0000313" key="5">
    <source>
        <dbReference type="Proteomes" id="UP000605805"/>
    </source>
</evidence>
<feature type="domain" description="Metalloprotease TldD/E C-terminal" evidence="2">
    <location>
        <begin position="225"/>
        <end position="447"/>
    </location>
</feature>
<proteinExistence type="predicted"/>
<dbReference type="GO" id="GO:0006508">
    <property type="term" value="P:proteolysis"/>
    <property type="evidence" value="ECO:0007669"/>
    <property type="project" value="InterPro"/>
</dbReference>
<reference evidence="4" key="1">
    <citation type="journal article" date="2020" name="ISME J.">
        <title>Gammaproteobacteria mediating utilization of methyl-, sulfur- and petroleum organic compounds in deep ocean hydrothermal plumes.</title>
        <authorList>
            <person name="Zhou Z."/>
            <person name="Liu Y."/>
            <person name="Pan J."/>
            <person name="Cron B.R."/>
            <person name="Toner B.M."/>
            <person name="Anantharaman K."/>
            <person name="Breier J.A."/>
            <person name="Dick G.J."/>
            <person name="Li M."/>
        </authorList>
    </citation>
    <scope>NUCLEOTIDE SEQUENCE</scope>
    <source>
        <strain evidence="4">SZUA-1435</strain>
    </source>
</reference>
<dbReference type="PANTHER" id="PTHR43421:SF1">
    <property type="entry name" value="METALLOPROTEASE PMBA"/>
    <property type="match status" value="1"/>
</dbReference>
<name>A0A832Z0R1_9CREN</name>
<dbReference type="SUPFAM" id="SSF111283">
    <property type="entry name" value="Putative modulator of DNA gyrase, PmbA/TldD"/>
    <property type="match status" value="1"/>
</dbReference>
<dbReference type="InterPro" id="IPR045569">
    <property type="entry name" value="Metalloprtase-TldD/E_C"/>
</dbReference>
<gene>
    <name evidence="4" type="ORF">EYH02_06275</name>
</gene>
<dbReference type="PANTHER" id="PTHR43421">
    <property type="entry name" value="METALLOPROTEASE PMBA"/>
    <property type="match status" value="1"/>
</dbReference>
<evidence type="ECO:0000259" key="2">
    <source>
        <dbReference type="Pfam" id="PF19289"/>
    </source>
</evidence>
<dbReference type="InterPro" id="IPR047657">
    <property type="entry name" value="PmbA"/>
</dbReference>
<dbReference type="InterPro" id="IPR035068">
    <property type="entry name" value="TldD/PmbA_N"/>
</dbReference>
<dbReference type="InterPro" id="IPR036059">
    <property type="entry name" value="TldD/PmbA_sf"/>
</dbReference>
<feature type="domain" description="Metalloprotease TldD/E N-terminal" evidence="1">
    <location>
        <begin position="22"/>
        <end position="86"/>
    </location>
</feature>
<dbReference type="Proteomes" id="UP000605805">
    <property type="component" value="Unassembled WGS sequence"/>
</dbReference>
<dbReference type="Gene3D" id="3.30.2290.10">
    <property type="entry name" value="PmbA/TldD superfamily"/>
    <property type="match status" value="1"/>
</dbReference>
<dbReference type="Pfam" id="PF01523">
    <property type="entry name" value="PmbA_TldD_1st"/>
    <property type="match status" value="1"/>
</dbReference>
<dbReference type="EMBL" id="DQTV01000125">
    <property type="protein sequence ID" value="HIP57647.1"/>
    <property type="molecule type" value="Genomic_DNA"/>
</dbReference>
<evidence type="ECO:0000313" key="4">
    <source>
        <dbReference type="EMBL" id="HIP57647.1"/>
    </source>
</evidence>
<protein>
    <submittedName>
        <fullName evidence="4">TldD/PmbA family protein</fullName>
    </submittedName>
</protein>
<comment type="caution">
    <text evidence="4">The sequence shown here is derived from an EMBL/GenBank/DDBJ whole genome shotgun (WGS) entry which is preliminary data.</text>
</comment>
<feature type="domain" description="Metalloprotease TldD/E central" evidence="3">
    <location>
        <begin position="125"/>
        <end position="217"/>
    </location>
</feature>
<dbReference type="GO" id="GO:0008237">
    <property type="term" value="F:metallopeptidase activity"/>
    <property type="evidence" value="ECO:0007669"/>
    <property type="project" value="InterPro"/>
</dbReference>
<dbReference type="GO" id="GO:0005829">
    <property type="term" value="C:cytosol"/>
    <property type="evidence" value="ECO:0007669"/>
    <property type="project" value="TreeGrafter"/>
</dbReference>